<dbReference type="HAMAP" id="MF_02019">
    <property type="entry name" value="MurF"/>
    <property type="match status" value="1"/>
</dbReference>
<dbReference type="PANTHER" id="PTHR43024:SF1">
    <property type="entry name" value="UDP-N-ACETYLMURAMOYL-TRIPEPTIDE--D-ALANYL-D-ALANINE LIGASE"/>
    <property type="match status" value="1"/>
</dbReference>
<dbReference type="SUPFAM" id="SSF63418">
    <property type="entry name" value="MurE/MurF N-terminal domain"/>
    <property type="match status" value="1"/>
</dbReference>
<dbReference type="InterPro" id="IPR035911">
    <property type="entry name" value="MurE/MurF_N"/>
</dbReference>
<gene>
    <name evidence="10" type="primary">murF</name>
    <name evidence="15" type="ORF">BGC07_09190</name>
</gene>
<comment type="pathway">
    <text evidence="10 11">Cell wall biogenesis; peptidoglycan biosynthesis.</text>
</comment>
<dbReference type="SUPFAM" id="SSF53244">
    <property type="entry name" value="MurD-like peptide ligases, peptide-binding domain"/>
    <property type="match status" value="1"/>
</dbReference>
<evidence type="ECO:0000256" key="5">
    <source>
        <dbReference type="ARBA" id="ARBA00022840"/>
    </source>
</evidence>
<dbReference type="Pfam" id="PF02875">
    <property type="entry name" value="Mur_ligase_C"/>
    <property type="match status" value="1"/>
</dbReference>
<evidence type="ECO:0000313" key="16">
    <source>
        <dbReference type="Proteomes" id="UP000094329"/>
    </source>
</evidence>
<comment type="function">
    <text evidence="10 11">Involved in cell wall formation. Catalyzes the final step in the synthesis of UDP-N-acetylmuramoyl-pentapeptide, the precursor of murein.</text>
</comment>
<keyword evidence="4 10" id="KW-0547">Nucleotide-binding</keyword>
<comment type="caution">
    <text evidence="15">The sequence shown here is derived from an EMBL/GenBank/DDBJ whole genome shotgun (WGS) entry which is preliminary data.</text>
</comment>
<feature type="binding site" evidence="10">
    <location>
        <begin position="106"/>
        <end position="112"/>
    </location>
    <ligand>
        <name>ATP</name>
        <dbReference type="ChEBI" id="CHEBI:30616"/>
    </ligand>
</feature>
<evidence type="ECO:0000256" key="6">
    <source>
        <dbReference type="ARBA" id="ARBA00022960"/>
    </source>
</evidence>
<dbReference type="PANTHER" id="PTHR43024">
    <property type="entry name" value="UDP-N-ACETYLMURAMOYL-TRIPEPTIDE--D-ALANYL-D-ALANINE LIGASE"/>
    <property type="match status" value="1"/>
</dbReference>
<dbReference type="NCBIfam" id="TIGR01143">
    <property type="entry name" value="murF"/>
    <property type="match status" value="1"/>
</dbReference>
<dbReference type="Gene3D" id="3.90.190.20">
    <property type="entry name" value="Mur ligase, C-terminal domain"/>
    <property type="match status" value="1"/>
</dbReference>
<dbReference type="InterPro" id="IPR051046">
    <property type="entry name" value="MurCDEF_CellWall_CoF430Synth"/>
</dbReference>
<keyword evidence="8 10" id="KW-0131">Cell cycle</keyword>
<dbReference type="GO" id="GO:0016874">
    <property type="term" value="F:ligase activity"/>
    <property type="evidence" value="ECO:0007669"/>
    <property type="project" value="UniProtKB-KW"/>
</dbReference>
<organism evidence="15 16">
    <name type="scientific">Piscirickettsia litoralis</name>
    <dbReference type="NCBI Taxonomy" id="1891921"/>
    <lineage>
        <taxon>Bacteria</taxon>
        <taxon>Pseudomonadati</taxon>
        <taxon>Pseudomonadota</taxon>
        <taxon>Gammaproteobacteria</taxon>
        <taxon>Thiotrichales</taxon>
        <taxon>Piscirickettsiaceae</taxon>
        <taxon>Piscirickettsia</taxon>
    </lineage>
</organism>
<dbReference type="Proteomes" id="UP000094329">
    <property type="component" value="Unassembled WGS sequence"/>
</dbReference>
<keyword evidence="5 10" id="KW-0067">ATP-binding</keyword>
<proteinExistence type="inferred from homology"/>
<keyword evidence="3 10" id="KW-0132">Cell division</keyword>
<dbReference type="EC" id="6.3.2.10" evidence="10 11"/>
<evidence type="ECO:0000256" key="9">
    <source>
        <dbReference type="ARBA" id="ARBA00023316"/>
    </source>
</evidence>
<evidence type="ECO:0000256" key="8">
    <source>
        <dbReference type="ARBA" id="ARBA00023306"/>
    </source>
</evidence>
<dbReference type="Gene3D" id="3.40.1390.10">
    <property type="entry name" value="MurE/MurF, N-terminal domain"/>
    <property type="match status" value="1"/>
</dbReference>
<name>A0ABX3A485_9GAMM</name>
<evidence type="ECO:0000259" key="14">
    <source>
        <dbReference type="Pfam" id="PF08245"/>
    </source>
</evidence>
<comment type="catalytic activity">
    <reaction evidence="10 11">
        <text>D-alanyl-D-alanine + UDP-N-acetyl-alpha-D-muramoyl-L-alanyl-gamma-D-glutamyl-meso-2,6-diaminopimelate + ATP = UDP-N-acetyl-alpha-D-muramoyl-L-alanyl-gamma-D-glutamyl-meso-2,6-diaminopimeloyl-D-alanyl-D-alanine + ADP + phosphate + H(+)</text>
        <dbReference type="Rhea" id="RHEA:28374"/>
        <dbReference type="ChEBI" id="CHEBI:15378"/>
        <dbReference type="ChEBI" id="CHEBI:30616"/>
        <dbReference type="ChEBI" id="CHEBI:43474"/>
        <dbReference type="ChEBI" id="CHEBI:57822"/>
        <dbReference type="ChEBI" id="CHEBI:61386"/>
        <dbReference type="ChEBI" id="CHEBI:83905"/>
        <dbReference type="ChEBI" id="CHEBI:456216"/>
        <dbReference type="EC" id="6.3.2.10"/>
    </reaction>
</comment>
<keyword evidence="1 10" id="KW-0963">Cytoplasm</keyword>
<evidence type="ECO:0000256" key="3">
    <source>
        <dbReference type="ARBA" id="ARBA00022618"/>
    </source>
</evidence>
<dbReference type="EMBL" id="MDTU01000001">
    <property type="protein sequence ID" value="ODN43057.1"/>
    <property type="molecule type" value="Genomic_DNA"/>
</dbReference>
<evidence type="ECO:0000313" key="15">
    <source>
        <dbReference type="EMBL" id="ODN43057.1"/>
    </source>
</evidence>
<sequence>MKTLQQLAYAIDAEYIGPDVAVQTISHDTRTLMKGDTYIALKGERLDGHDFIDEAVAQGAAAVIVSEKTVNINIPHMKVKDTTIALGQMAKVWREQFDLKIAAITGSAGKTTTRNILHAILQGAAQTLLPTKNYNNHWGVPLTLMRLRSDDDYAVLELGANHAGEIAYTVGLTQPDVAVLTNAGASHLEGFGSIDGVARAKAEIFQGLKAKKGTAVLNKDDKFYAFWQQQLESECVNYLSFGLDESADIYATDIQMTGEGSSFTLHIFSECFAVILPLLGVHNVKNALAAVTAAVALKINYKHIINGLAQVKPEPGRLSLMPTVAGVRLIDDTYNASVNAVLSALEVLAAFSGQRIAVLGDMGELGADEISYHRQVGQAARELGIEQLYTVGEKMHYAAQAFGVNSRHFANKNDLVDVLKESVGESPVTMLVKGARAMQMESIVKALQQHNEDVLC</sequence>
<dbReference type="InterPro" id="IPR000713">
    <property type="entry name" value="Mur_ligase_N"/>
</dbReference>
<accession>A0ABX3A485</accession>
<evidence type="ECO:0000256" key="10">
    <source>
        <dbReference type="HAMAP-Rule" id="MF_02019"/>
    </source>
</evidence>
<protein>
    <recommendedName>
        <fullName evidence="10 11">UDP-N-acetylmuramoyl-tripeptide--D-alanyl-D-alanine ligase</fullName>
        <ecNumber evidence="10 11">6.3.2.10</ecNumber>
    </recommendedName>
    <alternativeName>
        <fullName evidence="10">D-alanyl-D-alanine-adding enzyme</fullName>
    </alternativeName>
</protein>
<dbReference type="InterPro" id="IPR036565">
    <property type="entry name" value="Mur-like_cat_sf"/>
</dbReference>
<dbReference type="SUPFAM" id="SSF53623">
    <property type="entry name" value="MurD-like peptide ligases, catalytic domain"/>
    <property type="match status" value="1"/>
</dbReference>
<feature type="domain" description="Mur ligase N-terminal catalytic" evidence="12">
    <location>
        <begin position="23"/>
        <end position="91"/>
    </location>
</feature>
<dbReference type="Pfam" id="PF08245">
    <property type="entry name" value="Mur_ligase_M"/>
    <property type="match status" value="1"/>
</dbReference>
<comment type="subcellular location">
    <subcellularLocation>
        <location evidence="10 11">Cytoplasm</location>
    </subcellularLocation>
</comment>
<evidence type="ECO:0000256" key="2">
    <source>
        <dbReference type="ARBA" id="ARBA00022598"/>
    </source>
</evidence>
<feature type="domain" description="Mur ligase central" evidence="14">
    <location>
        <begin position="104"/>
        <end position="294"/>
    </location>
</feature>
<comment type="similarity">
    <text evidence="10">Belongs to the MurCDEF family. MurF subfamily.</text>
</comment>
<evidence type="ECO:0000259" key="13">
    <source>
        <dbReference type="Pfam" id="PF02875"/>
    </source>
</evidence>
<evidence type="ECO:0000256" key="1">
    <source>
        <dbReference type="ARBA" id="ARBA00022490"/>
    </source>
</evidence>
<dbReference type="InterPro" id="IPR036615">
    <property type="entry name" value="Mur_ligase_C_dom_sf"/>
</dbReference>
<dbReference type="InterPro" id="IPR013221">
    <property type="entry name" value="Mur_ligase_cen"/>
</dbReference>
<dbReference type="Gene3D" id="3.40.1190.10">
    <property type="entry name" value="Mur-like, catalytic domain"/>
    <property type="match status" value="1"/>
</dbReference>
<reference evidence="15 16" key="1">
    <citation type="submission" date="2016-08" db="EMBL/GenBank/DDBJ databases">
        <title>Draft genome sequence of Candidatus Piscirickettsia litoralis, from seawater.</title>
        <authorList>
            <person name="Wan X."/>
            <person name="Lee A.J."/>
            <person name="Hou S."/>
            <person name="Donachie S.P."/>
        </authorList>
    </citation>
    <scope>NUCLEOTIDE SEQUENCE [LARGE SCALE GENOMIC DNA]</scope>
    <source>
        <strain evidence="15 16">Y2</strain>
    </source>
</reference>
<evidence type="ECO:0000256" key="7">
    <source>
        <dbReference type="ARBA" id="ARBA00022984"/>
    </source>
</evidence>
<dbReference type="Pfam" id="PF01225">
    <property type="entry name" value="Mur_ligase"/>
    <property type="match status" value="1"/>
</dbReference>
<keyword evidence="6 10" id="KW-0133">Cell shape</keyword>
<dbReference type="InterPro" id="IPR005863">
    <property type="entry name" value="UDP-N-AcMur_synth"/>
</dbReference>
<feature type="domain" description="Mur ligase C-terminal" evidence="13">
    <location>
        <begin position="316"/>
        <end position="436"/>
    </location>
</feature>
<keyword evidence="9 10" id="KW-0961">Cell wall biogenesis/degradation</keyword>
<evidence type="ECO:0000256" key="11">
    <source>
        <dbReference type="RuleBase" id="RU004136"/>
    </source>
</evidence>
<keyword evidence="7 10" id="KW-0573">Peptidoglycan synthesis</keyword>
<evidence type="ECO:0000256" key="4">
    <source>
        <dbReference type="ARBA" id="ARBA00022741"/>
    </source>
</evidence>
<dbReference type="InterPro" id="IPR004101">
    <property type="entry name" value="Mur_ligase_C"/>
</dbReference>
<dbReference type="RefSeq" id="WP_069312855.1">
    <property type="nucleotide sequence ID" value="NZ_MDTU01000001.1"/>
</dbReference>
<keyword evidence="16" id="KW-1185">Reference proteome</keyword>
<keyword evidence="2 10" id="KW-0436">Ligase</keyword>
<evidence type="ECO:0000259" key="12">
    <source>
        <dbReference type="Pfam" id="PF01225"/>
    </source>
</evidence>